<dbReference type="InterPro" id="IPR006380">
    <property type="entry name" value="SPP-like_dom"/>
</dbReference>
<dbReference type="AlphaFoldDB" id="A0AA41V600"/>
<dbReference type="InterPro" id="IPR013679">
    <property type="entry name" value="SPP_C"/>
</dbReference>
<dbReference type="InterPro" id="IPR036412">
    <property type="entry name" value="HAD-like_sf"/>
</dbReference>
<organism evidence="4 5">
    <name type="scientific">Papaver nudicaule</name>
    <name type="common">Iceland poppy</name>
    <dbReference type="NCBI Taxonomy" id="74823"/>
    <lineage>
        <taxon>Eukaryota</taxon>
        <taxon>Viridiplantae</taxon>
        <taxon>Streptophyta</taxon>
        <taxon>Embryophyta</taxon>
        <taxon>Tracheophyta</taxon>
        <taxon>Spermatophyta</taxon>
        <taxon>Magnoliopsida</taxon>
        <taxon>Ranunculales</taxon>
        <taxon>Papaveraceae</taxon>
        <taxon>Papaveroideae</taxon>
        <taxon>Papaver</taxon>
    </lineage>
</organism>
<keyword evidence="1" id="KW-0378">Hydrolase</keyword>
<feature type="domain" description="Sucrose phosphatase-like" evidence="2">
    <location>
        <begin position="1"/>
        <end position="36"/>
    </location>
</feature>
<dbReference type="GO" id="GO:0005986">
    <property type="term" value="P:sucrose biosynthetic process"/>
    <property type="evidence" value="ECO:0007669"/>
    <property type="project" value="InterPro"/>
</dbReference>
<dbReference type="SUPFAM" id="SSF56784">
    <property type="entry name" value="HAD-like"/>
    <property type="match status" value="1"/>
</dbReference>
<dbReference type="InterPro" id="IPR023214">
    <property type="entry name" value="HAD_sf"/>
</dbReference>
<sequence length="169" mass="18760">MQSESQQRPYKVSFNIGKEKAKGVSKALSECLAKRGKFGDGKQPRNTLVCGDSGNDSELFSVPDVYGVMVSNAMEELLQWHTENGVNNPKIFHATKRCASGIIQAIGHFKLGPNLSPRDGDFPKSSLPNTNPGHEIVKFYLSYERWRRADIASSEQYIPNLKAIFVCPV</sequence>
<dbReference type="EMBL" id="JAJJMA010121708">
    <property type="protein sequence ID" value="MCL7032284.1"/>
    <property type="molecule type" value="Genomic_DNA"/>
</dbReference>
<feature type="domain" description="Sucrose phosphatase-like" evidence="2">
    <location>
        <begin position="43"/>
        <end position="110"/>
    </location>
</feature>
<proteinExistence type="predicted"/>
<dbReference type="GO" id="GO:0050307">
    <property type="term" value="F:sucrose-phosphate phosphatase activity"/>
    <property type="evidence" value="ECO:0007669"/>
    <property type="project" value="InterPro"/>
</dbReference>
<evidence type="ECO:0008006" key="6">
    <source>
        <dbReference type="Google" id="ProtNLM"/>
    </source>
</evidence>
<evidence type="ECO:0000313" key="5">
    <source>
        <dbReference type="Proteomes" id="UP001177140"/>
    </source>
</evidence>
<dbReference type="PANTHER" id="PTHR46521">
    <property type="entry name" value="SUCROSE-PHOSPHATASE 2-RELATED"/>
    <property type="match status" value="1"/>
</dbReference>
<evidence type="ECO:0000259" key="3">
    <source>
        <dbReference type="Pfam" id="PF08472"/>
    </source>
</evidence>
<feature type="domain" description="Sucrose-phosphatase C-terminal" evidence="3">
    <location>
        <begin position="132"/>
        <end position="165"/>
    </location>
</feature>
<dbReference type="Pfam" id="PF05116">
    <property type="entry name" value="S6PP"/>
    <property type="match status" value="2"/>
</dbReference>
<gene>
    <name evidence="4" type="ORF">MKW94_021502</name>
</gene>
<keyword evidence="5" id="KW-1185">Reference proteome</keyword>
<dbReference type="Pfam" id="PF08472">
    <property type="entry name" value="S6PP_C"/>
    <property type="match status" value="1"/>
</dbReference>
<protein>
    <recommendedName>
        <fullName evidence="6">Sucrose-phosphatase</fullName>
    </recommendedName>
</protein>
<dbReference type="PANTHER" id="PTHR46521:SF4">
    <property type="entry name" value="SUCROSE-PHOSPHATASE 2-RELATED"/>
    <property type="match status" value="1"/>
</dbReference>
<dbReference type="InterPro" id="IPR051518">
    <property type="entry name" value="Sucrose_Phosphatase"/>
</dbReference>
<evidence type="ECO:0000313" key="4">
    <source>
        <dbReference type="EMBL" id="MCL7032284.1"/>
    </source>
</evidence>
<reference evidence="4" key="1">
    <citation type="submission" date="2022-03" db="EMBL/GenBank/DDBJ databases">
        <title>A functionally conserved STORR gene fusion in Papaver species that diverged 16.8 million years ago.</title>
        <authorList>
            <person name="Catania T."/>
        </authorList>
    </citation>
    <scope>NUCLEOTIDE SEQUENCE</scope>
    <source>
        <strain evidence="4">S-191538</strain>
    </source>
</reference>
<dbReference type="Proteomes" id="UP001177140">
    <property type="component" value="Unassembled WGS sequence"/>
</dbReference>
<accession>A0AA41V600</accession>
<comment type="caution">
    <text evidence="4">The sequence shown here is derived from an EMBL/GenBank/DDBJ whole genome shotgun (WGS) entry which is preliminary data.</text>
</comment>
<evidence type="ECO:0000259" key="2">
    <source>
        <dbReference type="Pfam" id="PF05116"/>
    </source>
</evidence>
<dbReference type="Gene3D" id="3.40.50.1000">
    <property type="entry name" value="HAD superfamily/HAD-like"/>
    <property type="match status" value="1"/>
</dbReference>
<evidence type="ECO:0000256" key="1">
    <source>
        <dbReference type="ARBA" id="ARBA00022801"/>
    </source>
</evidence>
<name>A0AA41V600_PAPNU</name>